<reference evidence="12" key="1">
    <citation type="journal article" date="2017" name="Nature">
        <title>The sunflower genome provides insights into oil metabolism, flowering and Asterid evolution.</title>
        <authorList>
            <person name="Badouin H."/>
            <person name="Gouzy J."/>
            <person name="Grassa C.J."/>
            <person name="Murat F."/>
            <person name="Staton S.E."/>
            <person name="Cottret L."/>
            <person name="Lelandais-Briere C."/>
            <person name="Owens G.L."/>
            <person name="Carrere S."/>
            <person name="Mayjonade B."/>
            <person name="Legrand L."/>
            <person name="Gill N."/>
            <person name="Kane N.C."/>
            <person name="Bowers J.E."/>
            <person name="Hubner S."/>
            <person name="Bellec A."/>
            <person name="Berard A."/>
            <person name="Berges H."/>
            <person name="Blanchet N."/>
            <person name="Boniface M.C."/>
            <person name="Brunel D."/>
            <person name="Catrice O."/>
            <person name="Chaidir N."/>
            <person name="Claudel C."/>
            <person name="Donnadieu C."/>
            <person name="Faraut T."/>
            <person name="Fievet G."/>
            <person name="Helmstetter N."/>
            <person name="King M."/>
            <person name="Knapp S.J."/>
            <person name="Lai Z."/>
            <person name="Le Paslier M.C."/>
            <person name="Lippi Y."/>
            <person name="Lorenzon L."/>
            <person name="Mandel J.R."/>
            <person name="Marage G."/>
            <person name="Marchand G."/>
            <person name="Marquand E."/>
            <person name="Bret-Mestries E."/>
            <person name="Morien E."/>
            <person name="Nambeesan S."/>
            <person name="Nguyen T."/>
            <person name="Pegot-Espagnet P."/>
            <person name="Pouilly N."/>
            <person name="Raftis F."/>
            <person name="Sallet E."/>
            <person name="Schiex T."/>
            <person name="Thomas J."/>
            <person name="Vandecasteele C."/>
            <person name="Vares D."/>
            <person name="Vear F."/>
            <person name="Vautrin S."/>
            <person name="Crespi M."/>
            <person name="Mangin B."/>
            <person name="Burke J.M."/>
            <person name="Salse J."/>
            <person name="Munos S."/>
            <person name="Vincourt P."/>
            <person name="Rieseberg L.H."/>
            <person name="Langlade N.B."/>
        </authorList>
    </citation>
    <scope>NUCLEOTIDE SEQUENCE [LARGE SCALE GENOMIC DNA]</scope>
    <source>
        <strain evidence="12">cv. SF193</strain>
    </source>
</reference>
<feature type="compositionally biased region" description="Polar residues" evidence="9">
    <location>
        <begin position="205"/>
        <end position="219"/>
    </location>
</feature>
<feature type="domain" description="Dof-type" evidence="10">
    <location>
        <begin position="229"/>
        <end position="283"/>
    </location>
</feature>
<keyword evidence="1" id="KW-0479">Metal-binding</keyword>
<dbReference type="GO" id="GO:0008270">
    <property type="term" value="F:zinc ion binding"/>
    <property type="evidence" value="ECO:0007669"/>
    <property type="project" value="UniProtKB-KW"/>
</dbReference>
<keyword evidence="2 8" id="KW-0863">Zinc-finger</keyword>
<keyword evidence="12" id="KW-1185">Reference proteome</keyword>
<keyword evidence="6" id="KW-0804">Transcription</keyword>
<gene>
    <name evidence="11" type="ORF">HannXRQ_Chr09g0270661</name>
</gene>
<evidence type="ECO:0000256" key="8">
    <source>
        <dbReference type="PROSITE-ProRule" id="PRU00071"/>
    </source>
</evidence>
<dbReference type="PANTHER" id="PTHR31089:SF62">
    <property type="entry name" value="TRANSCRIPTION FACTOR C2C2-DOF FAMILY"/>
    <property type="match status" value="1"/>
</dbReference>
<name>A0A251U272_HELAN</name>
<evidence type="ECO:0000259" key="10">
    <source>
        <dbReference type="PROSITE" id="PS50884"/>
    </source>
</evidence>
<dbReference type="InterPro" id="IPR045174">
    <property type="entry name" value="Dof"/>
</dbReference>
<evidence type="ECO:0000256" key="9">
    <source>
        <dbReference type="SAM" id="MobiDB-lite"/>
    </source>
</evidence>
<feature type="region of interest" description="Disordered" evidence="9">
    <location>
        <begin position="328"/>
        <end position="352"/>
    </location>
</feature>
<evidence type="ECO:0000256" key="1">
    <source>
        <dbReference type="ARBA" id="ARBA00022723"/>
    </source>
</evidence>
<dbReference type="InParanoid" id="A0A251U272"/>
<evidence type="ECO:0000256" key="7">
    <source>
        <dbReference type="ARBA" id="ARBA00023242"/>
    </source>
</evidence>
<feature type="region of interest" description="Disordered" evidence="9">
    <location>
        <begin position="407"/>
        <end position="431"/>
    </location>
</feature>
<protein>
    <submittedName>
        <fullName evidence="11">Putative zinc finger, Dof-type, Cupredoxin</fullName>
    </submittedName>
</protein>
<comment type="subcellular location">
    <subcellularLocation>
        <location evidence="8">Nucleus</location>
    </subcellularLocation>
</comment>
<evidence type="ECO:0000256" key="3">
    <source>
        <dbReference type="ARBA" id="ARBA00022833"/>
    </source>
</evidence>
<dbReference type="PROSITE" id="PS50884">
    <property type="entry name" value="ZF_DOF_2"/>
    <property type="match status" value="1"/>
</dbReference>
<evidence type="ECO:0000313" key="12">
    <source>
        <dbReference type="Proteomes" id="UP000215914"/>
    </source>
</evidence>
<sequence length="508" mass="56427">MLPELVAGKRYIVGGNMGWTTNYNYTLWAANQTFYCGDWLFREVLRDRSRVQEMVRLFDSVVRVIDGYATEHVSMRVDLECSGRRQTIGVFSHKRLSISVGYSTATFALAVLEGNTQPGVWFPEEPPPTTTATCHHPTMTDPGIILFGQKIGMPETTTLPPIAVVPEDLAEKPCSSSERLFTPHENDELDDNPKTPSIDEDVMSENPQSTDGETMNLQPGSLKKPDKILPCPRCDSMNTKFCYFNNSNVNQPRHFCKSCQRYWTAGGTMRNMPVGAGRRKKKAPPSHCRYIISQEAFESATTKHIEFAADGGNSPKVLSFVQNPPHFGASLSGKENRNDCSSNSVAEKPQESNGFHSVHWIPGGSWPYNPWNTPIPIQFPSICPPIPVYPSPYWNTVSWLPPSGSILGKRSSDDEPITPNGSNEESKKQRNTVLIPKTLRIDDPDEAAKSSIWATLGIKNEHSGRSDLFKAFQSKGDEKKKTTATEPCPVLQANPAALSRSVCFQERA</sequence>
<dbReference type="AlphaFoldDB" id="A0A251U272"/>
<organism evidence="11 12">
    <name type="scientific">Helianthus annuus</name>
    <name type="common">Common sunflower</name>
    <dbReference type="NCBI Taxonomy" id="4232"/>
    <lineage>
        <taxon>Eukaryota</taxon>
        <taxon>Viridiplantae</taxon>
        <taxon>Streptophyta</taxon>
        <taxon>Embryophyta</taxon>
        <taxon>Tracheophyta</taxon>
        <taxon>Spermatophyta</taxon>
        <taxon>Magnoliopsida</taxon>
        <taxon>eudicotyledons</taxon>
        <taxon>Gunneridae</taxon>
        <taxon>Pentapetalae</taxon>
        <taxon>asterids</taxon>
        <taxon>campanulids</taxon>
        <taxon>Asterales</taxon>
        <taxon>Asteraceae</taxon>
        <taxon>Asteroideae</taxon>
        <taxon>Heliantheae alliance</taxon>
        <taxon>Heliantheae</taxon>
        <taxon>Helianthus</taxon>
    </lineage>
</organism>
<dbReference type="Pfam" id="PF02701">
    <property type="entry name" value="Zn_ribbon_Dof"/>
    <property type="match status" value="1"/>
</dbReference>
<evidence type="ECO:0000256" key="4">
    <source>
        <dbReference type="ARBA" id="ARBA00023015"/>
    </source>
</evidence>
<feature type="region of interest" description="Disordered" evidence="9">
    <location>
        <begin position="174"/>
        <end position="222"/>
    </location>
</feature>
<dbReference type="InterPro" id="IPR008972">
    <property type="entry name" value="Cupredoxin"/>
</dbReference>
<keyword evidence="4" id="KW-0805">Transcription regulation</keyword>
<evidence type="ECO:0000256" key="5">
    <source>
        <dbReference type="ARBA" id="ARBA00023125"/>
    </source>
</evidence>
<dbReference type="GO" id="GO:0003700">
    <property type="term" value="F:DNA-binding transcription factor activity"/>
    <property type="evidence" value="ECO:0000318"/>
    <property type="project" value="GO_Central"/>
</dbReference>
<dbReference type="GO" id="GO:0005634">
    <property type="term" value="C:nucleus"/>
    <property type="evidence" value="ECO:0007669"/>
    <property type="project" value="UniProtKB-SubCell"/>
</dbReference>
<dbReference type="PANTHER" id="PTHR31089">
    <property type="entry name" value="CYCLIC DOF FACTOR 2"/>
    <property type="match status" value="1"/>
</dbReference>
<dbReference type="OMA" id="FTPHEND"/>
<dbReference type="PROSITE" id="PS01361">
    <property type="entry name" value="ZF_DOF_1"/>
    <property type="match status" value="1"/>
</dbReference>
<dbReference type="EMBL" id="CM007898">
    <property type="protein sequence ID" value="OTG16371.1"/>
    <property type="molecule type" value="Genomic_DNA"/>
</dbReference>
<evidence type="ECO:0000256" key="2">
    <source>
        <dbReference type="ARBA" id="ARBA00022771"/>
    </source>
</evidence>
<evidence type="ECO:0000256" key="6">
    <source>
        <dbReference type="ARBA" id="ARBA00023163"/>
    </source>
</evidence>
<dbReference type="SUPFAM" id="SSF49503">
    <property type="entry name" value="Cupredoxins"/>
    <property type="match status" value="1"/>
</dbReference>
<proteinExistence type="predicted"/>
<keyword evidence="5 8" id="KW-0238">DNA-binding</keyword>
<dbReference type="Proteomes" id="UP000215914">
    <property type="component" value="Chromosome 9"/>
</dbReference>
<dbReference type="Gene3D" id="2.60.40.420">
    <property type="entry name" value="Cupredoxins - blue copper proteins"/>
    <property type="match status" value="1"/>
</dbReference>
<dbReference type="STRING" id="4232.A0A251U272"/>
<keyword evidence="7 8" id="KW-0539">Nucleus</keyword>
<feature type="compositionally biased region" description="Polar residues" evidence="9">
    <location>
        <begin position="339"/>
        <end position="352"/>
    </location>
</feature>
<dbReference type="GO" id="GO:0003677">
    <property type="term" value="F:DNA binding"/>
    <property type="evidence" value="ECO:0000318"/>
    <property type="project" value="GO_Central"/>
</dbReference>
<keyword evidence="3" id="KW-0862">Zinc</keyword>
<accession>A0A251U272</accession>
<evidence type="ECO:0000313" key="11">
    <source>
        <dbReference type="EMBL" id="OTG16371.1"/>
    </source>
</evidence>
<dbReference type="InterPro" id="IPR003851">
    <property type="entry name" value="Znf_Dof"/>
</dbReference>